<comment type="caution">
    <text evidence="4">The sequence shown here is derived from an EMBL/GenBank/DDBJ whole genome shotgun (WGS) entry which is preliminary data.</text>
</comment>
<evidence type="ECO:0000313" key="5">
    <source>
        <dbReference type="Proteomes" id="UP000663853"/>
    </source>
</evidence>
<dbReference type="AlphaFoldDB" id="A0A8H3GX21"/>
<name>A0A8H3GX21_9AGAM</name>
<reference evidence="4" key="1">
    <citation type="submission" date="2021-01" db="EMBL/GenBank/DDBJ databases">
        <authorList>
            <person name="Kaushik A."/>
        </authorList>
    </citation>
    <scope>NUCLEOTIDE SEQUENCE</scope>
    <source>
        <strain evidence="4">AG6-10EEA</strain>
    </source>
</reference>
<dbReference type="PROSITE" id="PS50137">
    <property type="entry name" value="DS_RBD"/>
    <property type="match status" value="1"/>
</dbReference>
<organism evidence="4 5">
    <name type="scientific">Rhizoctonia solani</name>
    <dbReference type="NCBI Taxonomy" id="456999"/>
    <lineage>
        <taxon>Eukaryota</taxon>
        <taxon>Fungi</taxon>
        <taxon>Dikarya</taxon>
        <taxon>Basidiomycota</taxon>
        <taxon>Agaricomycotina</taxon>
        <taxon>Agaricomycetes</taxon>
        <taxon>Cantharellales</taxon>
        <taxon>Ceratobasidiaceae</taxon>
        <taxon>Rhizoctonia</taxon>
    </lineage>
</organism>
<sequence>MQTQSPIRPEGTPAPNSDQENRAALRLVNDFAHSERIVIDYRAEQRGPDDNPLWVVTPVIMGKTQGDLQGSGKKKKDAENTCALAVWNSGRL</sequence>
<accession>A0A8H3GX21</accession>
<dbReference type="Proteomes" id="UP000663853">
    <property type="component" value="Unassembled WGS sequence"/>
</dbReference>
<dbReference type="Pfam" id="PF00035">
    <property type="entry name" value="dsrm"/>
    <property type="match status" value="1"/>
</dbReference>
<feature type="region of interest" description="Disordered" evidence="2">
    <location>
        <begin position="1"/>
        <end position="21"/>
    </location>
</feature>
<evidence type="ECO:0000259" key="3">
    <source>
        <dbReference type="PROSITE" id="PS50137"/>
    </source>
</evidence>
<evidence type="ECO:0000256" key="2">
    <source>
        <dbReference type="SAM" id="MobiDB-lite"/>
    </source>
</evidence>
<gene>
    <name evidence="4" type="ORF">RDB_LOCUS73704</name>
</gene>
<dbReference type="CDD" id="cd00048">
    <property type="entry name" value="DSRM_SF"/>
    <property type="match status" value="1"/>
</dbReference>
<dbReference type="Gene3D" id="3.30.160.20">
    <property type="match status" value="1"/>
</dbReference>
<keyword evidence="1" id="KW-0694">RNA-binding</keyword>
<dbReference type="InterPro" id="IPR014720">
    <property type="entry name" value="dsRBD_dom"/>
</dbReference>
<feature type="domain" description="DRBM" evidence="3">
    <location>
        <begin position="23"/>
        <end position="83"/>
    </location>
</feature>
<proteinExistence type="predicted"/>
<dbReference type="GO" id="GO:0003723">
    <property type="term" value="F:RNA binding"/>
    <property type="evidence" value="ECO:0007669"/>
    <property type="project" value="UniProtKB-UniRule"/>
</dbReference>
<protein>
    <recommendedName>
        <fullName evidence="3">DRBM domain-containing protein</fullName>
    </recommendedName>
</protein>
<evidence type="ECO:0000313" key="4">
    <source>
        <dbReference type="EMBL" id="CAE6470531.1"/>
    </source>
</evidence>
<dbReference type="EMBL" id="CAJMXA010001814">
    <property type="protein sequence ID" value="CAE6470531.1"/>
    <property type="molecule type" value="Genomic_DNA"/>
</dbReference>
<dbReference type="SUPFAM" id="SSF54768">
    <property type="entry name" value="dsRNA-binding domain-like"/>
    <property type="match status" value="1"/>
</dbReference>
<evidence type="ECO:0000256" key="1">
    <source>
        <dbReference type="PROSITE-ProRule" id="PRU00266"/>
    </source>
</evidence>